<proteinExistence type="predicted"/>
<gene>
    <name evidence="1" type="ORF">SAMN05444169_6687</name>
</gene>
<name>A0A1M5RQV9_9BRAD</name>
<reference evidence="1 2" key="1">
    <citation type="submission" date="2016-11" db="EMBL/GenBank/DDBJ databases">
        <authorList>
            <person name="Jaros S."/>
            <person name="Januszkiewicz K."/>
            <person name="Wedrychowicz H."/>
        </authorList>
    </citation>
    <scope>NUCLEOTIDE SEQUENCE [LARGE SCALE GENOMIC DNA]</scope>
    <source>
        <strain evidence="1 2">GAS242</strain>
    </source>
</reference>
<evidence type="ECO:0008006" key="3">
    <source>
        <dbReference type="Google" id="ProtNLM"/>
    </source>
</evidence>
<organism evidence="1 2">
    <name type="scientific">Bradyrhizobium erythrophlei</name>
    <dbReference type="NCBI Taxonomy" id="1437360"/>
    <lineage>
        <taxon>Bacteria</taxon>
        <taxon>Pseudomonadati</taxon>
        <taxon>Pseudomonadota</taxon>
        <taxon>Alphaproteobacteria</taxon>
        <taxon>Hyphomicrobiales</taxon>
        <taxon>Nitrobacteraceae</taxon>
        <taxon>Bradyrhizobium</taxon>
    </lineage>
</organism>
<dbReference type="RefSeq" id="WP_079569667.1">
    <property type="nucleotide sequence ID" value="NZ_LT670818.1"/>
</dbReference>
<dbReference type="OrthoDB" id="5195850at2"/>
<evidence type="ECO:0000313" key="2">
    <source>
        <dbReference type="Proteomes" id="UP000190675"/>
    </source>
</evidence>
<dbReference type="Proteomes" id="UP000190675">
    <property type="component" value="Chromosome I"/>
</dbReference>
<evidence type="ECO:0000313" key="1">
    <source>
        <dbReference type="EMBL" id="SHH28253.1"/>
    </source>
</evidence>
<accession>A0A1M5RQV9</accession>
<dbReference type="AlphaFoldDB" id="A0A1M5RQV9"/>
<dbReference type="EMBL" id="LT670818">
    <property type="protein sequence ID" value="SHH28253.1"/>
    <property type="molecule type" value="Genomic_DNA"/>
</dbReference>
<sequence length="113" mass="12765">MRLSEYLSVPYLLEAQTVEIAPDSWVRRVAYPELPDCHTEAVVLEEALLALERRRIETIVRMVGQGSPPPVPRPPLRDCDPAWVARQAGVASEIIALIDRDRTGMVDGRRNNY</sequence>
<protein>
    <recommendedName>
        <fullName evidence="3">HicB-like antitoxin of toxin-antitoxin system domain-containing protein</fullName>
    </recommendedName>
</protein>